<dbReference type="GO" id="GO:0005886">
    <property type="term" value="C:plasma membrane"/>
    <property type="evidence" value="ECO:0007669"/>
    <property type="project" value="UniProtKB-SubCell"/>
</dbReference>
<dbReference type="Proteomes" id="UP000199073">
    <property type="component" value="Unassembled WGS sequence"/>
</dbReference>
<dbReference type="InterPro" id="IPR024961">
    <property type="entry name" value="T2SS_GspC_N"/>
</dbReference>
<name>A0A1H0M154_9BACT</name>
<dbReference type="Pfam" id="PF11356">
    <property type="entry name" value="T2SSC"/>
    <property type="match status" value="1"/>
</dbReference>
<reference evidence="11 12" key="1">
    <citation type="submission" date="2016-10" db="EMBL/GenBank/DDBJ databases">
        <authorList>
            <person name="de Groot N.N."/>
        </authorList>
    </citation>
    <scope>NUCLEOTIDE SEQUENCE [LARGE SCALE GENOMIC DNA]</scope>
    <source>
        <strain evidence="11 12">DSM 12130</strain>
    </source>
</reference>
<evidence type="ECO:0000256" key="8">
    <source>
        <dbReference type="ARBA" id="ARBA00023136"/>
    </source>
</evidence>
<keyword evidence="7" id="KW-1133">Transmembrane helix</keyword>
<keyword evidence="3" id="KW-1003">Cell membrane</keyword>
<evidence type="ECO:0000256" key="1">
    <source>
        <dbReference type="ARBA" id="ARBA00004533"/>
    </source>
</evidence>
<keyword evidence="12" id="KW-1185">Reference proteome</keyword>
<evidence type="ECO:0000313" key="11">
    <source>
        <dbReference type="EMBL" id="SDO74189.1"/>
    </source>
</evidence>
<gene>
    <name evidence="11" type="ORF">SAMN05660330_00943</name>
</gene>
<evidence type="ECO:0000256" key="7">
    <source>
        <dbReference type="ARBA" id="ARBA00022989"/>
    </source>
</evidence>
<dbReference type="EMBL" id="FNJI01000005">
    <property type="protein sequence ID" value="SDO74189.1"/>
    <property type="molecule type" value="Genomic_DNA"/>
</dbReference>
<evidence type="ECO:0000256" key="9">
    <source>
        <dbReference type="SAM" id="MobiDB-lite"/>
    </source>
</evidence>
<evidence type="ECO:0000256" key="4">
    <source>
        <dbReference type="ARBA" id="ARBA00022519"/>
    </source>
</evidence>
<keyword evidence="2" id="KW-0813">Transport</keyword>
<feature type="region of interest" description="Disordered" evidence="9">
    <location>
        <begin position="179"/>
        <end position="202"/>
    </location>
</feature>
<evidence type="ECO:0000256" key="6">
    <source>
        <dbReference type="ARBA" id="ARBA00022927"/>
    </source>
</evidence>
<evidence type="ECO:0000256" key="3">
    <source>
        <dbReference type="ARBA" id="ARBA00022475"/>
    </source>
</evidence>
<dbReference type="AlphaFoldDB" id="A0A1H0M154"/>
<keyword evidence="5" id="KW-0812">Transmembrane</keyword>
<accession>A0A1H0M154</accession>
<keyword evidence="8" id="KW-0472">Membrane</keyword>
<proteinExistence type="predicted"/>
<comment type="subcellular location">
    <subcellularLocation>
        <location evidence="1">Cell inner membrane</location>
    </subcellularLocation>
</comment>
<dbReference type="RefSeq" id="WP_176761087.1">
    <property type="nucleotide sequence ID" value="NZ_FNJI01000005.1"/>
</dbReference>
<evidence type="ECO:0000313" key="12">
    <source>
        <dbReference type="Proteomes" id="UP000199073"/>
    </source>
</evidence>
<evidence type="ECO:0000256" key="2">
    <source>
        <dbReference type="ARBA" id="ARBA00022448"/>
    </source>
</evidence>
<sequence length="220" mass="25147">MHSRNSNIVILFIITLAAVVTVEGCYWAMEHFLFMEAKEIRTQDQVVASKQLVARAPRPIRQDYRIIVRRNLFGADTQSQSGNTNIENTEQLAPTQLNLVLMGTVLSGGDGDHAFILDQQNKKQELYRTGDTVQGAQIKEILRRKVILHRDGQDEVLDMAEAEKVRASYAQTNNVTRPTAARYRRTPEQVSTRGIPRRNVTRRRIVRPTQRTLPRRTIAQ</sequence>
<dbReference type="STRING" id="91360.SAMN05660330_00943"/>
<evidence type="ECO:0000256" key="5">
    <source>
        <dbReference type="ARBA" id="ARBA00022692"/>
    </source>
</evidence>
<dbReference type="Gene3D" id="2.30.30.830">
    <property type="match status" value="1"/>
</dbReference>
<evidence type="ECO:0000259" key="10">
    <source>
        <dbReference type="Pfam" id="PF11356"/>
    </source>
</evidence>
<keyword evidence="6" id="KW-0653">Protein transport</keyword>
<dbReference type="GO" id="GO:0015031">
    <property type="term" value="P:protein transport"/>
    <property type="evidence" value="ECO:0007669"/>
    <property type="project" value="UniProtKB-KW"/>
</dbReference>
<protein>
    <submittedName>
        <fullName evidence="11">Type IV pilus biogenesis</fullName>
    </submittedName>
</protein>
<feature type="domain" description="Type II secretion system protein GspC N-terminal" evidence="10">
    <location>
        <begin position="20"/>
        <end position="157"/>
    </location>
</feature>
<keyword evidence="4" id="KW-0997">Cell inner membrane</keyword>
<organism evidence="11 12">
    <name type="scientific">Desulforhopalus singaporensis</name>
    <dbReference type="NCBI Taxonomy" id="91360"/>
    <lineage>
        <taxon>Bacteria</taxon>
        <taxon>Pseudomonadati</taxon>
        <taxon>Thermodesulfobacteriota</taxon>
        <taxon>Desulfobulbia</taxon>
        <taxon>Desulfobulbales</taxon>
        <taxon>Desulfocapsaceae</taxon>
        <taxon>Desulforhopalus</taxon>
    </lineage>
</organism>